<dbReference type="PANTHER" id="PTHR39428">
    <property type="entry name" value="F420H(2)-DEPENDENT QUINONE REDUCTASE RV1261C"/>
    <property type="match status" value="1"/>
</dbReference>
<dbReference type="InterPro" id="IPR012349">
    <property type="entry name" value="Split_barrel_FMN-bd"/>
</dbReference>
<proteinExistence type="inferred from homology"/>
<gene>
    <name evidence="4" type="ORF">UFOPK3609_00184</name>
</gene>
<reference evidence="4" key="1">
    <citation type="submission" date="2020-05" db="EMBL/GenBank/DDBJ databases">
        <authorList>
            <person name="Chiriac C."/>
            <person name="Salcher M."/>
            <person name="Ghai R."/>
            <person name="Kavagutti S V."/>
        </authorList>
    </citation>
    <scope>NUCLEOTIDE SEQUENCE</scope>
</reference>
<comment type="similarity">
    <text evidence="1">Belongs to the F420H(2)-dependent quinone reductase family.</text>
</comment>
<dbReference type="Pfam" id="PF04075">
    <property type="entry name" value="F420H2_quin_red"/>
    <property type="match status" value="1"/>
</dbReference>
<protein>
    <submittedName>
        <fullName evidence="4">Unannotated protein</fullName>
    </submittedName>
</protein>
<evidence type="ECO:0000256" key="1">
    <source>
        <dbReference type="ARBA" id="ARBA00008710"/>
    </source>
</evidence>
<dbReference type="NCBIfam" id="TIGR00026">
    <property type="entry name" value="hi_GC_TIGR00026"/>
    <property type="match status" value="1"/>
</dbReference>
<dbReference type="GO" id="GO:0070967">
    <property type="term" value="F:coenzyme F420 binding"/>
    <property type="evidence" value="ECO:0007669"/>
    <property type="project" value="TreeGrafter"/>
</dbReference>
<evidence type="ECO:0000256" key="3">
    <source>
        <dbReference type="SAM" id="MobiDB-lite"/>
    </source>
</evidence>
<dbReference type="PANTHER" id="PTHR39428:SF3">
    <property type="entry name" value="DEAZAFLAVIN-DEPENDENT NITROREDUCTASE"/>
    <property type="match status" value="1"/>
</dbReference>
<dbReference type="AlphaFoldDB" id="A0A6J7FTL0"/>
<name>A0A6J7FTL0_9ZZZZ</name>
<dbReference type="GO" id="GO:0005886">
    <property type="term" value="C:plasma membrane"/>
    <property type="evidence" value="ECO:0007669"/>
    <property type="project" value="TreeGrafter"/>
</dbReference>
<evidence type="ECO:0000256" key="2">
    <source>
        <dbReference type="ARBA" id="ARBA00049106"/>
    </source>
</evidence>
<dbReference type="EMBL" id="CAFBMQ010000009">
    <property type="protein sequence ID" value="CAB4899192.1"/>
    <property type="molecule type" value="Genomic_DNA"/>
</dbReference>
<accession>A0A6J7FTL0</accession>
<feature type="region of interest" description="Disordered" evidence="3">
    <location>
        <begin position="1"/>
        <end position="25"/>
    </location>
</feature>
<comment type="catalytic activity">
    <reaction evidence="2">
        <text>oxidized coenzyme F420-(gamma-L-Glu)(n) + a quinol + H(+) = reduced coenzyme F420-(gamma-L-Glu)(n) + a quinone</text>
        <dbReference type="Rhea" id="RHEA:39663"/>
        <dbReference type="Rhea" id="RHEA-COMP:12939"/>
        <dbReference type="Rhea" id="RHEA-COMP:14378"/>
        <dbReference type="ChEBI" id="CHEBI:15378"/>
        <dbReference type="ChEBI" id="CHEBI:24646"/>
        <dbReference type="ChEBI" id="CHEBI:132124"/>
        <dbReference type="ChEBI" id="CHEBI:133980"/>
        <dbReference type="ChEBI" id="CHEBI:139511"/>
    </reaction>
</comment>
<dbReference type="GO" id="GO:0016491">
    <property type="term" value="F:oxidoreductase activity"/>
    <property type="evidence" value="ECO:0007669"/>
    <property type="project" value="InterPro"/>
</dbReference>
<organism evidence="4">
    <name type="scientific">freshwater metagenome</name>
    <dbReference type="NCBI Taxonomy" id="449393"/>
    <lineage>
        <taxon>unclassified sequences</taxon>
        <taxon>metagenomes</taxon>
        <taxon>ecological metagenomes</taxon>
    </lineage>
</organism>
<dbReference type="InterPro" id="IPR004378">
    <property type="entry name" value="F420H2_quin_Rdtase"/>
</dbReference>
<sequence length="177" mass="19135">MSPLPRTGETARAAGTDGRASAGPPGRLLVVAVDGEYAPSPVPWVADEVAHIEDTGTAFGGRAVVLLTHRGRRTGLVRKTPLMRVEMRGVYAAVASTRGGPAHPHWYANVLASPDVELRDGDLRLDLRAREVSGAERSAWWSLACGTFPSYVEYQRRTRRRIPVVLLEPRVSSPSAS</sequence>
<evidence type="ECO:0000313" key="4">
    <source>
        <dbReference type="EMBL" id="CAB4899192.1"/>
    </source>
</evidence>
<dbReference type="Gene3D" id="2.30.110.10">
    <property type="entry name" value="Electron Transport, Fmn-binding Protein, Chain A"/>
    <property type="match status" value="1"/>
</dbReference>